<dbReference type="GO" id="GO:0005673">
    <property type="term" value="C:transcription factor TFIIE complex"/>
    <property type="evidence" value="ECO:0007669"/>
    <property type="project" value="TreeGrafter"/>
</dbReference>
<reference evidence="6 7" key="1">
    <citation type="journal article" date="2018" name="Mol. Biol. Evol.">
        <title>Broad Genomic Sampling Reveals a Smut Pathogenic Ancestry of the Fungal Clade Ustilaginomycotina.</title>
        <authorList>
            <person name="Kijpornyongpan T."/>
            <person name="Mondo S.J."/>
            <person name="Barry K."/>
            <person name="Sandor L."/>
            <person name="Lee J."/>
            <person name="Lipzen A."/>
            <person name="Pangilinan J."/>
            <person name="LaButti K."/>
            <person name="Hainaut M."/>
            <person name="Henrissat B."/>
            <person name="Grigoriev I.V."/>
            <person name="Spatafora J.W."/>
            <person name="Aime M.C."/>
        </authorList>
    </citation>
    <scope>NUCLEOTIDE SEQUENCE [LARGE SCALE GENOMIC DNA]</scope>
    <source>
        <strain evidence="6 7">MCA 3645</strain>
    </source>
</reference>
<dbReference type="FunCoup" id="A0A317XNI1">
    <property type="interactions" value="315"/>
</dbReference>
<comment type="similarity">
    <text evidence="1">Belongs to the TFIIE alpha subunit family.</text>
</comment>
<name>A0A317XNI1_9BASI</name>
<feature type="compositionally biased region" description="Acidic residues" evidence="4">
    <location>
        <begin position="351"/>
        <end position="363"/>
    </location>
</feature>
<sequence length="446" mass="49485">MASITSYGKGAPEADVKLATNEQLGTIRRLAQIVARIFYEDRHIVLMDQLVSITVLPADVLAHRLGIQVKELGALASKLLEDKLICNFRRNETKDNITTRTFQRTYYYLDYKLFLDVTKWRMMLIRKKIDMRLRNELDNKGYVCPRCKKSYSTLEVAHLLDPFRNVFVCEISGCNTELVDNEEAEDVKRSKDSLMRFNEQLSTILDGLRRTEGITLPPLDVGAWLTKHAASQPWHSSRTDVSGGTGIPAPTSINGQPTLQVDLSYNDPAAEAARKAAKQKAEEEQRKQNALPAWHLASTVSGEQTSLGRKQERMRTTTASGYDDEKNDDEDADDDDYYAQYAAAEAATGAADDDGEDLGDFESVDTPNANGTATTTDVDSAPPSQPLSRKRSRSRSPPHASRTNGSSAADAAKRVKQETYSKDTRDETPGAGDDDDDGMDDFEDVV</sequence>
<dbReference type="GO" id="GO:0006367">
    <property type="term" value="P:transcription initiation at RNA polymerase II promoter"/>
    <property type="evidence" value="ECO:0007669"/>
    <property type="project" value="InterPro"/>
</dbReference>
<dbReference type="AlphaFoldDB" id="A0A317XNI1"/>
<feature type="compositionally biased region" description="Polar residues" evidence="4">
    <location>
        <begin position="298"/>
        <end position="308"/>
    </location>
</feature>
<evidence type="ECO:0000256" key="3">
    <source>
        <dbReference type="ARBA" id="ARBA00023163"/>
    </source>
</evidence>
<keyword evidence="3" id="KW-0804">Transcription</keyword>
<keyword evidence="2" id="KW-0805">Transcription regulation</keyword>
<feature type="compositionally biased region" description="Polar residues" evidence="4">
    <location>
        <begin position="365"/>
        <end position="378"/>
    </location>
</feature>
<feature type="compositionally biased region" description="Low complexity" evidence="4">
    <location>
        <begin position="338"/>
        <end position="350"/>
    </location>
</feature>
<dbReference type="OrthoDB" id="361102at2759"/>
<organism evidence="6 7">
    <name type="scientific">Testicularia cyperi</name>
    <dbReference type="NCBI Taxonomy" id="1882483"/>
    <lineage>
        <taxon>Eukaryota</taxon>
        <taxon>Fungi</taxon>
        <taxon>Dikarya</taxon>
        <taxon>Basidiomycota</taxon>
        <taxon>Ustilaginomycotina</taxon>
        <taxon>Ustilaginomycetes</taxon>
        <taxon>Ustilaginales</taxon>
        <taxon>Anthracoideaceae</taxon>
        <taxon>Testicularia</taxon>
    </lineage>
</organism>
<feature type="compositionally biased region" description="Acidic residues" evidence="4">
    <location>
        <begin position="432"/>
        <end position="446"/>
    </location>
</feature>
<feature type="compositionally biased region" description="Acidic residues" evidence="4">
    <location>
        <begin position="325"/>
        <end position="337"/>
    </location>
</feature>
<feature type="domain" description="HTH TFE/IIEalpha-type" evidence="5">
    <location>
        <begin position="27"/>
        <end position="119"/>
    </location>
</feature>
<dbReference type="PANTHER" id="PTHR13097:SF7">
    <property type="entry name" value="GENERAL TRANSCRIPTION FACTOR IIE SUBUNIT 1"/>
    <property type="match status" value="1"/>
</dbReference>
<dbReference type="Gene3D" id="3.30.40.10">
    <property type="entry name" value="Zinc/RING finger domain, C3HC4 (zinc finger)"/>
    <property type="match status" value="1"/>
</dbReference>
<evidence type="ECO:0000256" key="4">
    <source>
        <dbReference type="SAM" id="MobiDB-lite"/>
    </source>
</evidence>
<protein>
    <recommendedName>
        <fullName evidence="5">HTH TFE/IIEalpha-type domain-containing protein</fullName>
    </recommendedName>
</protein>
<dbReference type="SMART" id="SM00531">
    <property type="entry name" value="TFIIE"/>
    <property type="match status" value="1"/>
</dbReference>
<feature type="region of interest" description="Disordered" evidence="4">
    <location>
        <begin position="234"/>
        <end position="257"/>
    </location>
</feature>
<dbReference type="PANTHER" id="PTHR13097">
    <property type="entry name" value="TRANSCRIPTION INITIATION FACTOR IIE, ALPHA SUBUNIT"/>
    <property type="match status" value="1"/>
</dbReference>
<dbReference type="FunFam" id="3.30.40.10:FF:000269">
    <property type="entry name" value="Transcription initiation factor IIE subunit alpha"/>
    <property type="match status" value="1"/>
</dbReference>
<keyword evidence="7" id="KW-1185">Reference proteome</keyword>
<evidence type="ECO:0000256" key="2">
    <source>
        <dbReference type="ARBA" id="ARBA00023015"/>
    </source>
</evidence>
<dbReference type="STRING" id="1882483.A0A317XNI1"/>
<dbReference type="InterPro" id="IPR024550">
    <property type="entry name" value="TFIIEa/SarR/Rpc3_HTH_dom"/>
</dbReference>
<evidence type="ECO:0000313" key="6">
    <source>
        <dbReference type="EMBL" id="PWY99641.1"/>
    </source>
</evidence>
<evidence type="ECO:0000259" key="5">
    <source>
        <dbReference type="PROSITE" id="PS51344"/>
    </source>
</evidence>
<dbReference type="EMBL" id="KZ819194">
    <property type="protein sequence ID" value="PWY99641.1"/>
    <property type="molecule type" value="Genomic_DNA"/>
</dbReference>
<dbReference type="PROSITE" id="PS51344">
    <property type="entry name" value="HTH_TFE_IIE"/>
    <property type="match status" value="1"/>
</dbReference>
<dbReference type="InterPro" id="IPR039997">
    <property type="entry name" value="TFE"/>
</dbReference>
<dbReference type="InParanoid" id="A0A317XNI1"/>
<dbReference type="InterPro" id="IPR017919">
    <property type="entry name" value="TFIIE/TFIIEa_HTH"/>
</dbReference>
<dbReference type="Proteomes" id="UP000246740">
    <property type="component" value="Unassembled WGS sequence"/>
</dbReference>
<feature type="compositionally biased region" description="Basic and acidic residues" evidence="4">
    <location>
        <begin position="411"/>
        <end position="428"/>
    </location>
</feature>
<accession>A0A317XNI1</accession>
<evidence type="ECO:0000313" key="7">
    <source>
        <dbReference type="Proteomes" id="UP000246740"/>
    </source>
</evidence>
<dbReference type="InterPro" id="IPR013083">
    <property type="entry name" value="Znf_RING/FYVE/PHD"/>
</dbReference>
<dbReference type="InterPro" id="IPR002853">
    <property type="entry name" value="TFIIE_asu"/>
</dbReference>
<proteinExistence type="inferred from homology"/>
<gene>
    <name evidence="6" type="ORF">BCV70DRAFT_110471</name>
</gene>
<evidence type="ECO:0000256" key="1">
    <source>
        <dbReference type="ARBA" id="ARBA00008947"/>
    </source>
</evidence>
<feature type="region of interest" description="Disordered" evidence="4">
    <location>
        <begin position="276"/>
        <end position="446"/>
    </location>
</feature>
<dbReference type="Pfam" id="PF02002">
    <property type="entry name" value="TFIIE_alpha"/>
    <property type="match status" value="1"/>
</dbReference>
<dbReference type="SUPFAM" id="SSF57783">
    <property type="entry name" value="Zinc beta-ribbon"/>
    <property type="match status" value="1"/>
</dbReference>